<dbReference type="InterPro" id="IPR012337">
    <property type="entry name" value="RNaseH-like_sf"/>
</dbReference>
<dbReference type="InterPro" id="IPR039365">
    <property type="entry name" value="IS701-like"/>
</dbReference>
<evidence type="ECO:0000259" key="1">
    <source>
        <dbReference type="Pfam" id="PF13546"/>
    </source>
</evidence>
<accession>A0ABY3PU42</accession>
<keyword evidence="3" id="KW-1185">Reference proteome</keyword>
<dbReference type="EMBL" id="CP063845">
    <property type="protein sequence ID" value="UFP97008.1"/>
    <property type="molecule type" value="Genomic_DNA"/>
</dbReference>
<dbReference type="Proteomes" id="UP001054846">
    <property type="component" value="Chromosome"/>
</dbReference>
<evidence type="ECO:0000313" key="2">
    <source>
        <dbReference type="EMBL" id="UFP97008.1"/>
    </source>
</evidence>
<dbReference type="Pfam" id="PF13546">
    <property type="entry name" value="DDE_5"/>
    <property type="match status" value="1"/>
</dbReference>
<name>A0ABY3PU42_9CYAN</name>
<dbReference type="SUPFAM" id="SSF53098">
    <property type="entry name" value="Ribonuclease H-like"/>
    <property type="match status" value="1"/>
</dbReference>
<evidence type="ECO:0000313" key="3">
    <source>
        <dbReference type="Proteomes" id="UP001054846"/>
    </source>
</evidence>
<proteinExistence type="predicted"/>
<organism evidence="2 3">
    <name type="scientific">Gloeobacter morelensis MG652769</name>
    <dbReference type="NCBI Taxonomy" id="2781736"/>
    <lineage>
        <taxon>Bacteria</taxon>
        <taxon>Bacillati</taxon>
        <taxon>Cyanobacteriota</taxon>
        <taxon>Cyanophyceae</taxon>
        <taxon>Gloeobacterales</taxon>
        <taxon>Gloeobacteraceae</taxon>
        <taxon>Gloeobacter</taxon>
        <taxon>Gloeobacter morelensis</taxon>
    </lineage>
</organism>
<dbReference type="NCBIfam" id="NF033540">
    <property type="entry name" value="transpos_IS701"/>
    <property type="match status" value="1"/>
</dbReference>
<reference evidence="2 3" key="1">
    <citation type="journal article" date="2021" name="Genome Biol. Evol.">
        <title>Complete Genome Sequencing of a Novel Gloeobacter Species from a Waterfall Cave in Mexico.</title>
        <authorList>
            <person name="Saw J.H."/>
            <person name="Cardona T."/>
            <person name="Montejano G."/>
        </authorList>
    </citation>
    <scope>NUCLEOTIDE SEQUENCE [LARGE SCALE GENOMIC DNA]</scope>
    <source>
        <strain evidence="2">MG652769</strain>
    </source>
</reference>
<feature type="domain" description="Transposase IS701-like DDE" evidence="1">
    <location>
        <begin position="10"/>
        <end position="224"/>
    </location>
</feature>
<dbReference type="PANTHER" id="PTHR33627">
    <property type="entry name" value="TRANSPOSASE"/>
    <property type="match status" value="1"/>
</dbReference>
<protein>
    <submittedName>
        <fullName evidence="2">IS701 family transposase</fullName>
    </submittedName>
</protein>
<dbReference type="PANTHER" id="PTHR33627:SF1">
    <property type="entry name" value="TRANSPOSASE"/>
    <property type="match status" value="1"/>
</dbReference>
<gene>
    <name evidence="2" type="ORF">ISF26_14495</name>
</gene>
<sequence length="382" mass="43969">MQKLGERIAPRFARLEARQRALAYLKGLLAPIERKNSWQLAEQAGEQDPYAFQHLLGRAQWEAEQLRDDLREYVTEHLAEQPGVLVVDETGFLKQGQKSVGVQRQYSGTAGRIENCQIGVFLIYASSKGTAFIDRELYLPKAWVDDAEQRRQTSVPEEIKFQTKIQLARTMLARAIEAEVPFEWVTADAVYGGDYQFRKFLKSQGKSYVLAVTAQQRLWLEGEQQRVDDIATCLPPAVWRRLSAGSGSKGERLYDWAYMTYSHIDGSEWQKGLLIRRSISNPDEYAYYLVHARAQTQAEEIVRIAGLRWNIEQCFKTAKEEIGLDQYEVRSWHGWYRHITLSLLAHAFLAVLRSQAIEEKKGEPLRSNSLSEFKNKRGLCYL</sequence>
<dbReference type="InterPro" id="IPR038721">
    <property type="entry name" value="IS701-like_DDE_dom"/>
</dbReference>